<reference evidence="2 3" key="1">
    <citation type="submission" date="2024-09" db="EMBL/GenBank/DDBJ databases">
        <title>Paenibacillus zeirhizospherea sp. nov., isolated from surface of the maize (Zea mays) roots in a horticulture field, Hungary.</title>
        <authorList>
            <person name="Marton D."/>
            <person name="Farkas M."/>
            <person name="Bedics A."/>
            <person name="Toth E."/>
            <person name="Tancsics A."/>
            <person name="Boka K."/>
            <person name="Maroti G."/>
            <person name="Kriszt B."/>
            <person name="Cserhati M."/>
        </authorList>
    </citation>
    <scope>NUCLEOTIDE SEQUENCE [LARGE SCALE GENOMIC DNA]</scope>
    <source>
        <strain evidence="2 3">KCTC 33519</strain>
    </source>
</reference>
<gene>
    <name evidence="2" type="ORF">ACE41H_15495</name>
</gene>
<dbReference type="Proteomes" id="UP001580346">
    <property type="component" value="Unassembled WGS sequence"/>
</dbReference>
<evidence type="ECO:0000259" key="1">
    <source>
        <dbReference type="Pfam" id="PF11740"/>
    </source>
</evidence>
<dbReference type="InterPro" id="IPR021104">
    <property type="entry name" value="KfrA_DNA-bd_N"/>
</dbReference>
<proteinExistence type="predicted"/>
<keyword evidence="2" id="KW-0238">DNA-binding</keyword>
<dbReference type="GO" id="GO:0003677">
    <property type="term" value="F:DNA binding"/>
    <property type="evidence" value="ECO:0007669"/>
    <property type="project" value="UniProtKB-KW"/>
</dbReference>
<dbReference type="RefSeq" id="WP_375356326.1">
    <property type="nucleotide sequence ID" value="NZ_JBHHMI010000013.1"/>
</dbReference>
<sequence>MRQRLNGGSYSTITKYLRAWKQVQKAPEAPKKDEIP</sequence>
<protein>
    <submittedName>
        <fullName evidence="2">DNA-binding protein</fullName>
    </submittedName>
</protein>
<feature type="domain" description="KfrA N-terminal DNA-binding" evidence="1">
    <location>
        <begin position="2"/>
        <end position="36"/>
    </location>
</feature>
<dbReference type="Pfam" id="PF11740">
    <property type="entry name" value="KfrA_N"/>
    <property type="match status" value="1"/>
</dbReference>
<dbReference type="EMBL" id="JBHHMI010000013">
    <property type="protein sequence ID" value="MFB5268172.1"/>
    <property type="molecule type" value="Genomic_DNA"/>
</dbReference>
<comment type="caution">
    <text evidence="2">The sequence shown here is derived from an EMBL/GenBank/DDBJ whole genome shotgun (WGS) entry which is preliminary data.</text>
</comment>
<accession>A0ABV5AVD1</accession>
<name>A0ABV5AVD1_9BACL</name>
<evidence type="ECO:0000313" key="3">
    <source>
        <dbReference type="Proteomes" id="UP001580346"/>
    </source>
</evidence>
<organism evidence="2 3">
    <name type="scientific">Paenibacillus enshidis</name>
    <dbReference type="NCBI Taxonomy" id="1458439"/>
    <lineage>
        <taxon>Bacteria</taxon>
        <taxon>Bacillati</taxon>
        <taxon>Bacillota</taxon>
        <taxon>Bacilli</taxon>
        <taxon>Bacillales</taxon>
        <taxon>Paenibacillaceae</taxon>
        <taxon>Paenibacillus</taxon>
    </lineage>
</organism>
<keyword evidence="3" id="KW-1185">Reference proteome</keyword>
<evidence type="ECO:0000313" key="2">
    <source>
        <dbReference type="EMBL" id="MFB5268172.1"/>
    </source>
</evidence>